<feature type="transmembrane region" description="Helical" evidence="1">
    <location>
        <begin position="43"/>
        <end position="61"/>
    </location>
</feature>
<evidence type="ECO:0000256" key="1">
    <source>
        <dbReference type="SAM" id="Phobius"/>
    </source>
</evidence>
<sequence length="74" mass="8506">MTALHPLILFFAWVLTLAVVVMTLVCGLFIVRGQFDAEFFKGLGLLLLFLVLLMGCFRALTGRWHRWSRNHATR</sequence>
<dbReference type="EMBL" id="JBHMCR010000004">
    <property type="protein sequence ID" value="MFB9519974.1"/>
    <property type="molecule type" value="Genomic_DNA"/>
</dbReference>
<name>A0ABV5PA23_STRCM</name>
<reference evidence="2 3" key="1">
    <citation type="submission" date="2024-09" db="EMBL/GenBank/DDBJ databases">
        <authorList>
            <person name="Sun Q."/>
            <person name="Mori K."/>
        </authorList>
    </citation>
    <scope>NUCLEOTIDE SEQUENCE [LARGE SCALE GENOMIC DNA]</scope>
    <source>
        <strain evidence="2 3">JCM 4362</strain>
    </source>
</reference>
<proteinExistence type="predicted"/>
<keyword evidence="3" id="KW-1185">Reference proteome</keyword>
<gene>
    <name evidence="2" type="ORF">ACFFTU_08455</name>
</gene>
<feature type="transmembrane region" description="Helical" evidence="1">
    <location>
        <begin position="7"/>
        <end position="31"/>
    </location>
</feature>
<evidence type="ECO:0000313" key="3">
    <source>
        <dbReference type="Proteomes" id="UP001589718"/>
    </source>
</evidence>
<keyword evidence="1" id="KW-0812">Transmembrane</keyword>
<accession>A0ABV5PA23</accession>
<evidence type="ECO:0000313" key="2">
    <source>
        <dbReference type="EMBL" id="MFB9519974.1"/>
    </source>
</evidence>
<dbReference type="RefSeq" id="WP_345221935.1">
    <property type="nucleotide sequence ID" value="NZ_BAAAXE010000013.1"/>
</dbReference>
<keyword evidence="1" id="KW-0472">Membrane</keyword>
<dbReference type="Proteomes" id="UP001589718">
    <property type="component" value="Unassembled WGS sequence"/>
</dbReference>
<keyword evidence="1" id="KW-1133">Transmembrane helix</keyword>
<comment type="caution">
    <text evidence="2">The sequence shown here is derived from an EMBL/GenBank/DDBJ whole genome shotgun (WGS) entry which is preliminary data.</text>
</comment>
<protein>
    <submittedName>
        <fullName evidence="2">Uncharacterized protein</fullName>
    </submittedName>
</protein>
<organism evidence="2 3">
    <name type="scientific">Streptomyces cremeus</name>
    <dbReference type="NCBI Taxonomy" id="66881"/>
    <lineage>
        <taxon>Bacteria</taxon>
        <taxon>Bacillati</taxon>
        <taxon>Actinomycetota</taxon>
        <taxon>Actinomycetes</taxon>
        <taxon>Kitasatosporales</taxon>
        <taxon>Streptomycetaceae</taxon>
        <taxon>Streptomyces</taxon>
    </lineage>
</organism>